<dbReference type="Proteomes" id="UP000261223">
    <property type="component" value="Unassembled WGS sequence"/>
</dbReference>
<dbReference type="RefSeq" id="WP_117665590.1">
    <property type="nucleotide sequence ID" value="NZ_CABOGI010000021.1"/>
</dbReference>
<evidence type="ECO:0000313" key="4">
    <source>
        <dbReference type="Proteomes" id="UP000284604"/>
    </source>
</evidence>
<name>A0A3E4UU72_BACSE</name>
<evidence type="ECO:0000313" key="2">
    <source>
        <dbReference type="EMBL" id="RHM20379.1"/>
    </source>
</evidence>
<evidence type="ECO:0000313" key="1">
    <source>
        <dbReference type="EMBL" id="RGM16291.1"/>
    </source>
</evidence>
<protein>
    <submittedName>
        <fullName evidence="1">Uncharacterized protein</fullName>
    </submittedName>
</protein>
<evidence type="ECO:0000313" key="3">
    <source>
        <dbReference type="Proteomes" id="UP000261223"/>
    </source>
</evidence>
<proteinExistence type="predicted"/>
<dbReference type="AlphaFoldDB" id="A0A3E4UU72"/>
<reference evidence="3 4" key="1">
    <citation type="submission" date="2018-08" db="EMBL/GenBank/DDBJ databases">
        <title>A genome reference for cultivated species of the human gut microbiota.</title>
        <authorList>
            <person name="Zou Y."/>
            <person name="Xue W."/>
            <person name="Luo G."/>
        </authorList>
    </citation>
    <scope>NUCLEOTIDE SEQUENCE [LARGE SCALE GENOMIC DNA]</scope>
    <source>
        <strain evidence="2 4">AF35-20</strain>
        <strain evidence="1 3">TF03-6</strain>
    </source>
</reference>
<dbReference type="EMBL" id="QRPN01000004">
    <property type="protein sequence ID" value="RHM20379.1"/>
    <property type="molecule type" value="Genomic_DNA"/>
</dbReference>
<dbReference type="Proteomes" id="UP000284604">
    <property type="component" value="Unassembled WGS sequence"/>
</dbReference>
<comment type="caution">
    <text evidence="1">The sequence shown here is derived from an EMBL/GenBank/DDBJ whole genome shotgun (WGS) entry which is preliminary data.</text>
</comment>
<dbReference type="EMBL" id="QSSV01000001">
    <property type="protein sequence ID" value="RGM16291.1"/>
    <property type="molecule type" value="Genomic_DNA"/>
</dbReference>
<organism evidence="1 3">
    <name type="scientific">Bacteroides stercoris</name>
    <dbReference type="NCBI Taxonomy" id="46506"/>
    <lineage>
        <taxon>Bacteria</taxon>
        <taxon>Pseudomonadati</taxon>
        <taxon>Bacteroidota</taxon>
        <taxon>Bacteroidia</taxon>
        <taxon>Bacteroidales</taxon>
        <taxon>Bacteroidaceae</taxon>
        <taxon>Bacteroides</taxon>
    </lineage>
</organism>
<gene>
    <name evidence="2" type="ORF">DWZ78_06060</name>
    <name evidence="1" type="ORF">DXC34_00820</name>
</gene>
<accession>A0A3E4UU72</accession>
<sequence length="75" mass="8677">MVSFFFSVVFIQLQSYTIIIGIAEKVPVIVPRFDKNSRFTCNRLVFIRPARKKEPVRFILPLLCAIFAPDTNVMN</sequence>